<protein>
    <recommendedName>
        <fullName evidence="1">Glycosyltransferase 2-like domain-containing protein</fullName>
    </recommendedName>
</protein>
<feature type="domain" description="Glycosyltransferase 2-like" evidence="1">
    <location>
        <begin position="5"/>
        <end position="105"/>
    </location>
</feature>
<accession>F8FM30</accession>
<evidence type="ECO:0000259" key="1">
    <source>
        <dbReference type="Pfam" id="PF00535"/>
    </source>
</evidence>
<dbReference type="SUPFAM" id="SSF53448">
    <property type="entry name" value="Nucleotide-diphospho-sugar transferases"/>
    <property type="match status" value="1"/>
</dbReference>
<dbReference type="PANTHER" id="PTHR43630">
    <property type="entry name" value="POLY-BETA-1,6-N-ACETYL-D-GLUCOSAMINE SYNTHASE"/>
    <property type="match status" value="1"/>
</dbReference>
<evidence type="ECO:0000313" key="3">
    <source>
        <dbReference type="Proteomes" id="UP000006620"/>
    </source>
</evidence>
<reference evidence="2 3" key="2">
    <citation type="journal article" date="2013" name="Genome Announc.">
        <title>Genome Sequence of Growth-Improving Paenibacillus mucilaginosus Strain KNP414.</title>
        <authorList>
            <person name="Lu J.J."/>
            <person name="Wang J.F."/>
            <person name="Hu X.F."/>
        </authorList>
    </citation>
    <scope>NUCLEOTIDE SEQUENCE [LARGE SCALE GENOMIC DNA]</scope>
    <source>
        <strain evidence="2 3">KNP414</strain>
    </source>
</reference>
<dbReference type="PATRIC" id="fig|1036673.3.peg.6664"/>
<dbReference type="AlphaFoldDB" id="F8FM30"/>
<dbReference type="Gene3D" id="1.25.40.10">
    <property type="entry name" value="Tetratricopeptide repeat domain"/>
    <property type="match status" value="1"/>
</dbReference>
<dbReference type="InterPro" id="IPR011990">
    <property type="entry name" value="TPR-like_helical_dom_sf"/>
</dbReference>
<evidence type="ECO:0000313" key="2">
    <source>
        <dbReference type="EMBL" id="AEI45656.1"/>
    </source>
</evidence>
<dbReference type="Proteomes" id="UP000006620">
    <property type="component" value="Chromosome"/>
</dbReference>
<dbReference type="EMBL" id="CP002869">
    <property type="protein sequence ID" value="AEI45656.1"/>
    <property type="molecule type" value="Genomic_DNA"/>
</dbReference>
<dbReference type="SUPFAM" id="SSF81901">
    <property type="entry name" value="HCP-like"/>
    <property type="match status" value="1"/>
</dbReference>
<dbReference type="PANTHER" id="PTHR43630:SF2">
    <property type="entry name" value="GLYCOSYLTRANSFERASE"/>
    <property type="match status" value="1"/>
</dbReference>
<dbReference type="InterPro" id="IPR001173">
    <property type="entry name" value="Glyco_trans_2-like"/>
</dbReference>
<dbReference type="Gene3D" id="3.90.550.10">
    <property type="entry name" value="Spore Coat Polysaccharide Biosynthesis Protein SpsA, Chain A"/>
    <property type="match status" value="1"/>
</dbReference>
<name>F8FM30_PAEMK</name>
<gene>
    <name evidence="2" type="ordered locus">KNP414_07146</name>
</gene>
<dbReference type="HOGENOM" id="CLU_023736_3_0_9"/>
<proteinExistence type="predicted"/>
<dbReference type="KEGG" id="pms:KNP414_07146"/>
<reference evidence="3" key="1">
    <citation type="submission" date="2011-06" db="EMBL/GenBank/DDBJ databases">
        <title>Complete genome sequence of Paenibacillus mucilaginosus KNP414.</title>
        <authorList>
            <person name="Wang J."/>
            <person name="Hu S."/>
            <person name="Hu X."/>
            <person name="Zhang B."/>
            <person name="Dong D."/>
            <person name="Zhang S."/>
            <person name="Zhao K."/>
            <person name="Wu D."/>
        </authorList>
    </citation>
    <scope>NUCLEOTIDE SEQUENCE [LARGE SCALE GENOMIC DNA]</scope>
    <source>
        <strain evidence="3">KNP414</strain>
    </source>
</reference>
<sequence length="354" mass="40735">MVRLSLAMIVKNEAQDLARCLESAGPLVDEIVIADTGSTDNTREIALSYGAKVYDYEWTHNFSDARNFALRQSTGDWNLVLDADEYILNDCGGEIRDFIARHQGIGRIKRIDKFEQNGEVMESQVFISRLFPKGTFYTGIIHEQVVTDLPALKTSIEVYHDGYFRRSKSDRNLKLLRSAVKEHPLDAYFLFQLAKEYRMAGDYRAAAPYFAQCYEHLRREEAFYPLAVVDYLYNIIASRHLEEGLELIEREKPFLPDYPDFHFVCGHYYRELVFSNIEKYVAWFPQIEQSFLTCLALGETSRYDSVRGTGSFLPAYNLGVFYETTGDTAKARMYYETAARDGYKPAADRLAKLG</sequence>
<organism evidence="2 3">
    <name type="scientific">Paenibacillus mucilaginosus (strain KNP414)</name>
    <dbReference type="NCBI Taxonomy" id="1036673"/>
    <lineage>
        <taxon>Bacteria</taxon>
        <taxon>Bacillati</taxon>
        <taxon>Bacillota</taxon>
        <taxon>Bacilli</taxon>
        <taxon>Bacillales</taxon>
        <taxon>Paenibacillaceae</taxon>
        <taxon>Paenibacillus</taxon>
    </lineage>
</organism>
<dbReference type="Pfam" id="PF00535">
    <property type="entry name" value="Glycos_transf_2"/>
    <property type="match status" value="1"/>
</dbReference>
<dbReference type="CDD" id="cd02511">
    <property type="entry name" value="Beta4Glucosyltransferase"/>
    <property type="match status" value="1"/>
</dbReference>
<dbReference type="InterPro" id="IPR029044">
    <property type="entry name" value="Nucleotide-diphossugar_trans"/>
</dbReference>
<dbReference type="RefSeq" id="WP_013920797.1">
    <property type="nucleotide sequence ID" value="NC_015690.1"/>
</dbReference>